<feature type="region of interest" description="Disordered" evidence="1">
    <location>
        <begin position="227"/>
        <end position="252"/>
    </location>
</feature>
<comment type="caution">
    <text evidence="2">The sequence shown here is derived from an EMBL/GenBank/DDBJ whole genome shotgun (WGS) entry which is preliminary data.</text>
</comment>
<dbReference type="Pfam" id="PF05380">
    <property type="entry name" value="Peptidase_A17"/>
    <property type="match status" value="1"/>
</dbReference>
<evidence type="ECO:0000256" key="1">
    <source>
        <dbReference type="SAM" id="MobiDB-lite"/>
    </source>
</evidence>
<dbReference type="EMBL" id="BGZK01000955">
    <property type="protein sequence ID" value="GBP66341.1"/>
    <property type="molecule type" value="Genomic_DNA"/>
</dbReference>
<sequence>MKALVNKGYAERAPLHRTENRTWYTFPHRVRDVHREARFELKQWTSNSKRLLTALNETSEQKKSIDLHTENSSERVLGLNWNSDRDELTFNLNLARLPHDIMNSERPTKRQVLKIVMSLFDPLGLASPVTTKAKQLLQEIWRRGTGWDDEIDQDLATQWNDWKSQLINLKNEKIPRCYLRYTDATTLQLHTFVDASETAYAAALYWRATDSRGHVSTSLIIAKSSGAAQNHVDTETRTPGGRHGNQNGDHCYRGARQKTEHQILLDGQQDRAHMVKERRSLIQTIRSSSHRRHRRK</sequence>
<name>A0A4C1XR48_EUMVA</name>
<organism evidence="2 3">
    <name type="scientific">Eumeta variegata</name>
    <name type="common">Bagworm moth</name>
    <name type="synonym">Eumeta japonica</name>
    <dbReference type="NCBI Taxonomy" id="151549"/>
    <lineage>
        <taxon>Eukaryota</taxon>
        <taxon>Metazoa</taxon>
        <taxon>Ecdysozoa</taxon>
        <taxon>Arthropoda</taxon>
        <taxon>Hexapoda</taxon>
        <taxon>Insecta</taxon>
        <taxon>Pterygota</taxon>
        <taxon>Neoptera</taxon>
        <taxon>Endopterygota</taxon>
        <taxon>Lepidoptera</taxon>
        <taxon>Glossata</taxon>
        <taxon>Ditrysia</taxon>
        <taxon>Tineoidea</taxon>
        <taxon>Psychidae</taxon>
        <taxon>Oiketicinae</taxon>
        <taxon>Eumeta</taxon>
    </lineage>
</organism>
<proteinExistence type="predicted"/>
<accession>A0A4C1XR48</accession>
<dbReference type="PANTHER" id="PTHR47331">
    <property type="entry name" value="PHD-TYPE DOMAIN-CONTAINING PROTEIN"/>
    <property type="match status" value="1"/>
</dbReference>
<evidence type="ECO:0000313" key="3">
    <source>
        <dbReference type="Proteomes" id="UP000299102"/>
    </source>
</evidence>
<dbReference type="PANTHER" id="PTHR47331:SF5">
    <property type="entry name" value="RIBONUCLEASE H"/>
    <property type="match status" value="1"/>
</dbReference>
<protein>
    <submittedName>
        <fullName evidence="2">Uncharacterized protein</fullName>
    </submittedName>
</protein>
<dbReference type="InterPro" id="IPR008042">
    <property type="entry name" value="Retrotrans_Pao"/>
</dbReference>
<dbReference type="STRING" id="151549.A0A4C1XR48"/>
<dbReference type="AlphaFoldDB" id="A0A4C1XR48"/>
<reference evidence="2 3" key="1">
    <citation type="journal article" date="2019" name="Commun. Biol.">
        <title>The bagworm genome reveals a unique fibroin gene that provides high tensile strength.</title>
        <authorList>
            <person name="Kono N."/>
            <person name="Nakamura H."/>
            <person name="Ohtoshi R."/>
            <person name="Tomita M."/>
            <person name="Numata K."/>
            <person name="Arakawa K."/>
        </authorList>
    </citation>
    <scope>NUCLEOTIDE SEQUENCE [LARGE SCALE GENOMIC DNA]</scope>
</reference>
<dbReference type="Proteomes" id="UP000299102">
    <property type="component" value="Unassembled WGS sequence"/>
</dbReference>
<keyword evidence="3" id="KW-1185">Reference proteome</keyword>
<gene>
    <name evidence="2" type="ORF">EVAR_88451_1</name>
</gene>
<dbReference type="OrthoDB" id="5983986at2759"/>
<evidence type="ECO:0000313" key="2">
    <source>
        <dbReference type="EMBL" id="GBP66341.1"/>
    </source>
</evidence>